<keyword evidence="4" id="KW-0456">Lyase</keyword>
<dbReference type="EMBL" id="CZBV01000001">
    <property type="protein sequence ID" value="CUQ79594.1"/>
    <property type="molecule type" value="Genomic_DNA"/>
</dbReference>
<dbReference type="InterPro" id="IPR001509">
    <property type="entry name" value="Epimerase_deHydtase"/>
</dbReference>
<proteinExistence type="inferred from homology"/>
<dbReference type="RefSeq" id="WP_055285461.1">
    <property type="nucleotide sequence ID" value="NZ_CABIXW010000001.1"/>
</dbReference>
<feature type="coiled-coil region" evidence="2">
    <location>
        <begin position="27"/>
        <end position="54"/>
    </location>
</feature>
<dbReference type="GO" id="GO:0008460">
    <property type="term" value="F:dTDP-glucose 4,6-dehydratase activity"/>
    <property type="evidence" value="ECO:0007669"/>
    <property type="project" value="UniProtKB-EC"/>
</dbReference>
<dbReference type="SUPFAM" id="SSF51735">
    <property type="entry name" value="NAD(P)-binding Rossmann-fold domains"/>
    <property type="match status" value="1"/>
</dbReference>
<evidence type="ECO:0000313" key="5">
    <source>
        <dbReference type="Proteomes" id="UP000095780"/>
    </source>
</evidence>
<name>A0A174YWR4_9FIRM</name>
<dbReference type="Pfam" id="PF01370">
    <property type="entry name" value="Epimerase"/>
    <property type="match status" value="1"/>
</dbReference>
<comment type="similarity">
    <text evidence="1">Belongs to the NAD(P)-dependent epimerase/dehydratase family.</text>
</comment>
<evidence type="ECO:0000259" key="3">
    <source>
        <dbReference type="Pfam" id="PF01370"/>
    </source>
</evidence>
<sequence length="333" mass="37230">MSAFSNKTVLITGATGLMGSHIASFLLKENNVKIVALSRNKEKLERIYKEYIKAGRVKIIAQDASKPINDDIGCIDYIFHAASPISGAVIKESPVDVIEPNVLGTKYLLDFLKNQTQETGKKGRLVLFSSATVYANNTSENITVKEDETSIADNLDAVNSPYSESKRFIEVLAKAYSRQYGIETIIARFSYIYGPVPYMPNTAFYEFINKAERGEDITLNNSDIARRDNIYVEDAVRGVLLIAEKGISGESYNISSNGDLGNFKAVDEMAQIISHQINESLNIKTQVKYLSEKSENRKPGICMDNNKLKQLGWNIQYSIEQGIKETINYYLNN</sequence>
<protein>
    <submittedName>
        <fullName evidence="4">dTDP-glucose 4,6-dehydratase</fullName>
        <ecNumber evidence="4">4.2.1.46</ecNumber>
    </submittedName>
</protein>
<evidence type="ECO:0000256" key="2">
    <source>
        <dbReference type="SAM" id="Coils"/>
    </source>
</evidence>
<dbReference type="AlphaFoldDB" id="A0A174YWR4"/>
<keyword evidence="2" id="KW-0175">Coiled coil</keyword>
<dbReference type="Proteomes" id="UP000095780">
    <property type="component" value="Unassembled WGS sequence"/>
</dbReference>
<dbReference type="Gene3D" id="3.40.50.720">
    <property type="entry name" value="NAD(P)-binding Rossmann-like Domain"/>
    <property type="match status" value="1"/>
</dbReference>
<gene>
    <name evidence="4" type="primary">rfbB</name>
    <name evidence="4" type="ORF">ERS852492_00052</name>
</gene>
<organism evidence="4 5">
    <name type="scientific">Lachnospira eligens</name>
    <dbReference type="NCBI Taxonomy" id="39485"/>
    <lineage>
        <taxon>Bacteria</taxon>
        <taxon>Bacillati</taxon>
        <taxon>Bacillota</taxon>
        <taxon>Clostridia</taxon>
        <taxon>Lachnospirales</taxon>
        <taxon>Lachnospiraceae</taxon>
        <taxon>Lachnospira</taxon>
    </lineage>
</organism>
<dbReference type="InterPro" id="IPR036291">
    <property type="entry name" value="NAD(P)-bd_dom_sf"/>
</dbReference>
<dbReference type="EC" id="4.2.1.46" evidence="4"/>
<dbReference type="PANTHER" id="PTHR43000">
    <property type="entry name" value="DTDP-D-GLUCOSE 4,6-DEHYDRATASE-RELATED"/>
    <property type="match status" value="1"/>
</dbReference>
<reference evidence="4 5" key="1">
    <citation type="submission" date="2015-09" db="EMBL/GenBank/DDBJ databases">
        <authorList>
            <consortium name="Pathogen Informatics"/>
        </authorList>
    </citation>
    <scope>NUCLEOTIDE SEQUENCE [LARGE SCALE GENOMIC DNA]</scope>
    <source>
        <strain evidence="4 5">2789STDY5834878</strain>
    </source>
</reference>
<evidence type="ECO:0000313" key="4">
    <source>
        <dbReference type="EMBL" id="CUQ79594.1"/>
    </source>
</evidence>
<accession>A0A174YWR4</accession>
<evidence type="ECO:0000256" key="1">
    <source>
        <dbReference type="ARBA" id="ARBA00007637"/>
    </source>
</evidence>
<feature type="domain" description="NAD-dependent epimerase/dehydratase" evidence="3">
    <location>
        <begin position="9"/>
        <end position="254"/>
    </location>
</feature>